<dbReference type="HOGENOM" id="CLU_1260766_0_0_7"/>
<dbReference type="RefSeq" id="WP_020742271.1">
    <property type="nucleotide sequence ID" value="NC_021658.1"/>
</dbReference>
<feature type="region of interest" description="Disordered" evidence="1">
    <location>
        <begin position="27"/>
        <end position="100"/>
    </location>
</feature>
<name>S4YBW6_SORCE</name>
<dbReference type="PATRIC" id="fig|1254432.3.peg.11777"/>
<proteinExistence type="predicted"/>
<dbReference type="Proteomes" id="UP000014803">
    <property type="component" value="Chromosome"/>
</dbReference>
<evidence type="ECO:0000313" key="3">
    <source>
        <dbReference type="Proteomes" id="UP000014803"/>
    </source>
</evidence>
<dbReference type="EMBL" id="CP003969">
    <property type="protein sequence ID" value="AGP42339.1"/>
    <property type="molecule type" value="Genomic_DNA"/>
</dbReference>
<evidence type="ECO:0000256" key="1">
    <source>
        <dbReference type="SAM" id="MobiDB-lite"/>
    </source>
</evidence>
<dbReference type="KEGG" id="scu:SCE1572_52255"/>
<protein>
    <submittedName>
        <fullName evidence="2">Uncharacterized protein</fullName>
    </submittedName>
</protein>
<dbReference type="OrthoDB" id="5516822at2"/>
<dbReference type="AlphaFoldDB" id="S4YBW6"/>
<organism evidence="2 3">
    <name type="scientific">Sorangium cellulosum So0157-2</name>
    <dbReference type="NCBI Taxonomy" id="1254432"/>
    <lineage>
        <taxon>Bacteria</taxon>
        <taxon>Pseudomonadati</taxon>
        <taxon>Myxococcota</taxon>
        <taxon>Polyangia</taxon>
        <taxon>Polyangiales</taxon>
        <taxon>Polyangiaceae</taxon>
        <taxon>Sorangium</taxon>
    </lineage>
</organism>
<gene>
    <name evidence="2" type="ORF">SCE1572_52255</name>
</gene>
<reference evidence="2 3" key="1">
    <citation type="journal article" date="2013" name="Sci. Rep.">
        <title>Extraordinary expansion of a Sorangium cellulosum genome from an alkaline milieu.</title>
        <authorList>
            <person name="Han K."/>
            <person name="Li Z.F."/>
            <person name="Peng R."/>
            <person name="Zhu L.P."/>
            <person name="Zhou T."/>
            <person name="Wang L.G."/>
            <person name="Li S.G."/>
            <person name="Zhang X.B."/>
            <person name="Hu W."/>
            <person name="Wu Z.H."/>
            <person name="Qin N."/>
            <person name="Li Y.Z."/>
        </authorList>
    </citation>
    <scope>NUCLEOTIDE SEQUENCE [LARGE SCALE GENOMIC DNA]</scope>
    <source>
        <strain evidence="2 3">So0157-2</strain>
    </source>
</reference>
<accession>S4YBW6</accession>
<sequence>MNASIHRMHVTLGAAALLALVSGCGGERRPAQPIGRTPTFESEMPYAPDGQPPGAGHGHGHGPLPSDSSEFGRSPAEQGRMGQGAPGDRQGQGAPGDRGERELCEEIAASTSVSAQDIPGGVQIVLTPVPGATATSLERLARRLDAHLAALDQEEQPPPGEGEARCRLFDMARAGARGRVVEAADGLRVLFTTDDAASVSTVREQARRFVQYAREGQVR</sequence>
<dbReference type="PROSITE" id="PS51257">
    <property type="entry name" value="PROKAR_LIPOPROTEIN"/>
    <property type="match status" value="1"/>
</dbReference>
<dbReference type="STRING" id="1254432.SCE1572_52255"/>
<evidence type="ECO:0000313" key="2">
    <source>
        <dbReference type="EMBL" id="AGP42339.1"/>
    </source>
</evidence>